<accession>A0ACC2WI04</accession>
<dbReference type="EMBL" id="JASBWR010000011">
    <property type="protein sequence ID" value="KAJ9110697.1"/>
    <property type="molecule type" value="Genomic_DNA"/>
</dbReference>
<evidence type="ECO:0000313" key="1">
    <source>
        <dbReference type="EMBL" id="KAJ9110697.1"/>
    </source>
</evidence>
<protein>
    <submittedName>
        <fullName evidence="1">Uncharacterized protein</fullName>
    </submittedName>
</protein>
<reference evidence="1" key="1">
    <citation type="submission" date="2023-04" db="EMBL/GenBank/DDBJ databases">
        <title>Draft Genome sequencing of Naganishia species isolated from polar environments using Oxford Nanopore Technology.</title>
        <authorList>
            <person name="Leo P."/>
            <person name="Venkateswaran K."/>
        </authorList>
    </citation>
    <scope>NUCLEOTIDE SEQUENCE</scope>
    <source>
        <strain evidence="1">MNA-CCFEE 5261</strain>
    </source>
</reference>
<evidence type="ECO:0000313" key="2">
    <source>
        <dbReference type="Proteomes" id="UP001241377"/>
    </source>
</evidence>
<proteinExistence type="predicted"/>
<organism evidence="1 2">
    <name type="scientific">Naganishia cerealis</name>
    <dbReference type="NCBI Taxonomy" id="610337"/>
    <lineage>
        <taxon>Eukaryota</taxon>
        <taxon>Fungi</taxon>
        <taxon>Dikarya</taxon>
        <taxon>Basidiomycota</taxon>
        <taxon>Agaricomycotina</taxon>
        <taxon>Tremellomycetes</taxon>
        <taxon>Filobasidiales</taxon>
        <taxon>Filobasidiaceae</taxon>
        <taxon>Naganishia</taxon>
    </lineage>
</organism>
<dbReference type="Proteomes" id="UP001241377">
    <property type="component" value="Unassembled WGS sequence"/>
</dbReference>
<comment type="caution">
    <text evidence="1">The sequence shown here is derived from an EMBL/GenBank/DDBJ whole genome shotgun (WGS) entry which is preliminary data.</text>
</comment>
<name>A0ACC2WI04_9TREE</name>
<sequence>MISPPPPPGGPLANVKVIISGPYGGLKLDMASYQSVLLIAGGSGVTFMLGCIEECLVRKAEAKRRRQCAGHNVNDDDGLVGPSKVECVWVVRDMSTIESMSATLTYLHTLATSTNALQLNYHLYLTSPPRPLPAGPPASLPATTTLSPYRPAISQLVRESLPPPTLPELEEGRGKKTCCSLGGMAVVACGPEGIVTESRNAVASLGVGDRVRCGGVDFHGECYAL</sequence>
<keyword evidence="2" id="KW-1185">Reference proteome</keyword>
<gene>
    <name evidence="1" type="ORF">QFC19_001526</name>
</gene>